<evidence type="ECO:0000313" key="2">
    <source>
        <dbReference type="Proteomes" id="UP001611450"/>
    </source>
</evidence>
<dbReference type="Proteomes" id="UP001611450">
    <property type="component" value="Unassembled WGS sequence"/>
</dbReference>
<keyword evidence="2" id="KW-1185">Reference proteome</keyword>
<sequence>MTGIKLRGAKLLKIRKVRDAAPAADGTSHPVDLLRAHLAFAAMFGHGGMRL</sequence>
<evidence type="ECO:0000313" key="1">
    <source>
        <dbReference type="EMBL" id="MFI2319448.1"/>
    </source>
</evidence>
<comment type="caution">
    <text evidence="1">The sequence shown here is derived from an EMBL/GenBank/DDBJ whole genome shotgun (WGS) entry which is preliminary data.</text>
</comment>
<organism evidence="1 2">
    <name type="scientific">Nocardia beijingensis</name>
    <dbReference type="NCBI Taxonomy" id="95162"/>
    <lineage>
        <taxon>Bacteria</taxon>
        <taxon>Bacillati</taxon>
        <taxon>Actinomycetota</taxon>
        <taxon>Actinomycetes</taxon>
        <taxon>Mycobacteriales</taxon>
        <taxon>Nocardiaceae</taxon>
        <taxon>Nocardia</taxon>
    </lineage>
</organism>
<dbReference type="EMBL" id="JBIRXV010000001">
    <property type="protein sequence ID" value="MFI2319448.1"/>
    <property type="molecule type" value="Genomic_DNA"/>
</dbReference>
<accession>A0ABW7WCT3</accession>
<name>A0ABW7WCT3_9NOCA</name>
<reference evidence="1 2" key="1">
    <citation type="submission" date="2024-10" db="EMBL/GenBank/DDBJ databases">
        <title>The Natural Products Discovery Center: Release of the First 8490 Sequenced Strains for Exploring Actinobacteria Biosynthetic Diversity.</title>
        <authorList>
            <person name="Kalkreuter E."/>
            <person name="Kautsar S.A."/>
            <person name="Yang D."/>
            <person name="Bader C.D."/>
            <person name="Teijaro C.N."/>
            <person name="Fluegel L."/>
            <person name="Davis C.M."/>
            <person name="Simpson J.R."/>
            <person name="Lauterbach L."/>
            <person name="Steele A.D."/>
            <person name="Gui C."/>
            <person name="Meng S."/>
            <person name="Li G."/>
            <person name="Viehrig K."/>
            <person name="Ye F."/>
            <person name="Su P."/>
            <person name="Kiefer A.F."/>
            <person name="Nichols A."/>
            <person name="Cepeda A.J."/>
            <person name="Yan W."/>
            <person name="Fan B."/>
            <person name="Jiang Y."/>
            <person name="Adhikari A."/>
            <person name="Zheng C.-J."/>
            <person name="Schuster L."/>
            <person name="Cowan T.M."/>
            <person name="Smanski M.J."/>
            <person name="Chevrette M.G."/>
            <person name="De Carvalho L.P.S."/>
            <person name="Shen B."/>
        </authorList>
    </citation>
    <scope>NUCLEOTIDE SEQUENCE [LARGE SCALE GENOMIC DNA]</scope>
    <source>
        <strain evidence="1 2">NPDC019626</strain>
    </source>
</reference>
<protein>
    <submittedName>
        <fullName evidence="1">Uncharacterized protein</fullName>
    </submittedName>
</protein>
<gene>
    <name evidence="1" type="ORF">ACH47G_03095</name>
</gene>
<proteinExistence type="predicted"/>
<dbReference type="RefSeq" id="WP_396945768.1">
    <property type="nucleotide sequence ID" value="NZ_JBIRXV010000001.1"/>
</dbReference>